<dbReference type="Pfam" id="PF03732">
    <property type="entry name" value="Retrotrans_gag"/>
    <property type="match status" value="1"/>
</dbReference>
<feature type="region of interest" description="Disordered" evidence="1">
    <location>
        <begin position="149"/>
        <end position="168"/>
    </location>
</feature>
<dbReference type="InterPro" id="IPR039537">
    <property type="entry name" value="Retrotran_Ty1/copia-like"/>
</dbReference>
<feature type="region of interest" description="Disordered" evidence="1">
    <location>
        <begin position="176"/>
        <end position="215"/>
    </location>
</feature>
<dbReference type="InterPro" id="IPR036397">
    <property type="entry name" value="RNaseH_sf"/>
</dbReference>
<feature type="compositionally biased region" description="Basic and acidic residues" evidence="1">
    <location>
        <begin position="199"/>
        <end position="213"/>
    </location>
</feature>
<proteinExistence type="predicted"/>
<evidence type="ECO:0000259" key="2">
    <source>
        <dbReference type="Pfam" id="PF03732"/>
    </source>
</evidence>
<protein>
    <submittedName>
        <fullName evidence="4">Uncharacterized protein</fullName>
    </submittedName>
</protein>
<feature type="region of interest" description="Disordered" evidence="1">
    <location>
        <begin position="570"/>
        <end position="619"/>
    </location>
</feature>
<dbReference type="InterPro" id="IPR005162">
    <property type="entry name" value="Retrotrans_gag_dom"/>
</dbReference>
<dbReference type="SUPFAM" id="SSF53098">
    <property type="entry name" value="Ribonuclease H-like"/>
    <property type="match status" value="1"/>
</dbReference>
<evidence type="ECO:0000313" key="5">
    <source>
        <dbReference type="Proteomes" id="UP000595140"/>
    </source>
</evidence>
<dbReference type="GO" id="GO:0003676">
    <property type="term" value="F:nucleic acid binding"/>
    <property type="evidence" value="ECO:0007669"/>
    <property type="project" value="InterPro"/>
</dbReference>
<dbReference type="Proteomes" id="UP000595140">
    <property type="component" value="Unassembled WGS sequence"/>
</dbReference>
<evidence type="ECO:0000259" key="3">
    <source>
        <dbReference type="Pfam" id="PF25597"/>
    </source>
</evidence>
<organism evidence="4 5">
    <name type="scientific">Cuscuta campestris</name>
    <dbReference type="NCBI Taxonomy" id="132261"/>
    <lineage>
        <taxon>Eukaryota</taxon>
        <taxon>Viridiplantae</taxon>
        <taxon>Streptophyta</taxon>
        <taxon>Embryophyta</taxon>
        <taxon>Tracheophyta</taxon>
        <taxon>Spermatophyta</taxon>
        <taxon>Magnoliopsida</taxon>
        <taxon>eudicotyledons</taxon>
        <taxon>Gunneridae</taxon>
        <taxon>Pentapetalae</taxon>
        <taxon>asterids</taxon>
        <taxon>lamiids</taxon>
        <taxon>Solanales</taxon>
        <taxon>Convolvulaceae</taxon>
        <taxon>Cuscuteae</taxon>
        <taxon>Cuscuta</taxon>
        <taxon>Cuscuta subgen. Grammica</taxon>
        <taxon>Cuscuta sect. Cleistogrammica</taxon>
    </lineage>
</organism>
<dbReference type="InterPro" id="IPR012337">
    <property type="entry name" value="RNaseH-like_sf"/>
</dbReference>
<sequence>MIQNFKQNPNEPLYEAYERFKDLQRQCPHHNIQSWHLMTAFYEGLNENSRILLDASAGGSFMSLELDEAEELIERISTNGSTWYSDRPSAQPKIGGMYEVDQMSAMAAKVDNMMSMIQKIAQVSTVQNTLPAPPPVPVLMMLENQISSQASTSSTKVTGKLPACPENPREQMNAITTRSGKQLQSPSLPSSDPEEERGEDVKEEAQSKVKGDAAEMLPESIQIKEGKKKEEEGLGIQRRQNEVPNRRTLSDYVTPPVAEHNSIILPDVTANNFEIKPAVIHMVSSDQISNPNSVQIRFGYHISTEIARTNVLAAHSFSSNSSLGRHDLFGVEDLLLHVDRNLLHAGEAPGRDGNALHQRMANNNNPFNLRYVLEKEKLSGTNFLDWEMNHKIVLECEKKLYVITSEPPKAPEANARAAEITSYRKYEDEARDVRCLMLATMTPELQRLHKDMEAHPMMTRLKGLYQGQARHERFKISTTLYSSKLATGNPVGPHVLKIIGQIETLEKLDAPLHPMLATDLVLGSLPAEYSQTVVNFYMNKLEMTMPELLKFLTTAEESLGKGKGKSVLMVEGSTVTKKSGPRPPAGTKRKGSKKPKPASNSSSLKPKEGAKKKSAAPFTGHGERASDLLGLIHSDVCGPISTVARGGYSYFVTFTGDLSRYGYVYLMKHKSECFDKLKEFKNEVEKQLGKSIKTLRSDRGAHTLNRVPSKAVESTPYELWRGRKLSFSYFKIWGCESYVKHLMTSSKLEPKSDKVIFVGYPKETRGYEFSHPSDNKIFVARNGTFLEKEFLSTITSGRKVDLEEIREPQEEVPIVLESEQIDQALEPQIAQDIPRRSDRIRNPPVRYGFLMSDEGDVLLVDQGEPETYLEAITCPESDLWLEAMKSEMESMYTNQVCER</sequence>
<gene>
    <name evidence="4" type="ORF">CCAM_LOCUS34754</name>
</gene>
<name>A0A484MYA7_9ASTE</name>
<dbReference type="AlphaFoldDB" id="A0A484MYA7"/>
<evidence type="ECO:0000313" key="4">
    <source>
        <dbReference type="EMBL" id="VFQ92978.1"/>
    </source>
</evidence>
<dbReference type="InterPro" id="IPR057670">
    <property type="entry name" value="SH3_retrovirus"/>
</dbReference>
<dbReference type="PANTHER" id="PTHR42648">
    <property type="entry name" value="TRANSPOSASE, PUTATIVE-RELATED"/>
    <property type="match status" value="1"/>
</dbReference>
<dbReference type="Gene3D" id="3.30.420.10">
    <property type="entry name" value="Ribonuclease H-like superfamily/Ribonuclease H"/>
    <property type="match status" value="1"/>
</dbReference>
<dbReference type="EMBL" id="OOIL02004705">
    <property type="protein sequence ID" value="VFQ92978.1"/>
    <property type="molecule type" value="Genomic_DNA"/>
</dbReference>
<feature type="compositionally biased region" description="Low complexity" evidence="1">
    <location>
        <begin position="182"/>
        <end position="191"/>
    </location>
</feature>
<evidence type="ECO:0000256" key="1">
    <source>
        <dbReference type="SAM" id="MobiDB-lite"/>
    </source>
</evidence>
<reference evidence="4 5" key="1">
    <citation type="submission" date="2018-04" db="EMBL/GenBank/DDBJ databases">
        <authorList>
            <person name="Vogel A."/>
        </authorList>
    </citation>
    <scope>NUCLEOTIDE SEQUENCE [LARGE SCALE GENOMIC DNA]</scope>
</reference>
<dbReference type="OrthoDB" id="413361at2759"/>
<feature type="domain" description="Retroviral polymerase SH3-like" evidence="3">
    <location>
        <begin position="735"/>
        <end position="790"/>
    </location>
</feature>
<dbReference type="Pfam" id="PF14223">
    <property type="entry name" value="Retrotran_gag_2"/>
    <property type="match status" value="1"/>
</dbReference>
<accession>A0A484MYA7</accession>
<feature type="domain" description="Retrotransposon gag" evidence="2">
    <location>
        <begin position="2"/>
        <end position="47"/>
    </location>
</feature>
<keyword evidence="5" id="KW-1185">Reference proteome</keyword>
<dbReference type="PANTHER" id="PTHR42648:SF27">
    <property type="entry name" value="RNA-DIRECTED DNA POLYMERASE"/>
    <property type="match status" value="1"/>
</dbReference>
<dbReference type="Pfam" id="PF25597">
    <property type="entry name" value="SH3_retrovirus"/>
    <property type="match status" value="1"/>
</dbReference>
<feature type="compositionally biased region" description="Basic residues" evidence="1">
    <location>
        <begin position="587"/>
        <end position="596"/>
    </location>
</feature>